<protein>
    <submittedName>
        <fullName evidence="1">Uncharacterized protein</fullName>
    </submittedName>
</protein>
<proteinExistence type="predicted"/>
<dbReference type="EMBL" id="GL732690">
    <property type="protein sequence ID" value="EFX66917.1"/>
    <property type="molecule type" value="Genomic_DNA"/>
</dbReference>
<dbReference type="HOGENOM" id="CLU_2963097_0_0_1"/>
<dbReference type="Proteomes" id="UP000000305">
    <property type="component" value="Unassembled WGS sequence"/>
</dbReference>
<evidence type="ECO:0000313" key="2">
    <source>
        <dbReference type="Proteomes" id="UP000000305"/>
    </source>
</evidence>
<evidence type="ECO:0000313" key="1">
    <source>
        <dbReference type="EMBL" id="EFX66917.1"/>
    </source>
</evidence>
<keyword evidence="2" id="KW-1185">Reference proteome</keyword>
<organism evidence="1 2">
    <name type="scientific">Daphnia pulex</name>
    <name type="common">Water flea</name>
    <dbReference type="NCBI Taxonomy" id="6669"/>
    <lineage>
        <taxon>Eukaryota</taxon>
        <taxon>Metazoa</taxon>
        <taxon>Ecdysozoa</taxon>
        <taxon>Arthropoda</taxon>
        <taxon>Crustacea</taxon>
        <taxon>Branchiopoda</taxon>
        <taxon>Diplostraca</taxon>
        <taxon>Cladocera</taxon>
        <taxon>Anomopoda</taxon>
        <taxon>Daphniidae</taxon>
        <taxon>Daphnia</taxon>
    </lineage>
</organism>
<dbReference type="AlphaFoldDB" id="E9HMT1"/>
<name>E9HMT1_DAPPU</name>
<dbReference type="InParanoid" id="E9HMT1"/>
<sequence>MPLQGNHMIPSLQANFAELGLKDKDIAWKLSQASMIDAFQRTTTFHEALNQKIKEANDI</sequence>
<gene>
    <name evidence="1" type="ORF">DAPPUDRAFT_331551</name>
</gene>
<accession>E9HMT1</accession>
<dbReference type="KEGG" id="dpx:DAPPUDRAFT_331551"/>
<reference evidence="1 2" key="1">
    <citation type="journal article" date="2011" name="Science">
        <title>The ecoresponsive genome of Daphnia pulex.</title>
        <authorList>
            <person name="Colbourne J.K."/>
            <person name="Pfrender M.E."/>
            <person name="Gilbert D."/>
            <person name="Thomas W.K."/>
            <person name="Tucker A."/>
            <person name="Oakley T.H."/>
            <person name="Tokishita S."/>
            <person name="Aerts A."/>
            <person name="Arnold G.J."/>
            <person name="Basu M.K."/>
            <person name="Bauer D.J."/>
            <person name="Caceres C.E."/>
            <person name="Carmel L."/>
            <person name="Casola C."/>
            <person name="Choi J.H."/>
            <person name="Detter J.C."/>
            <person name="Dong Q."/>
            <person name="Dusheyko S."/>
            <person name="Eads B.D."/>
            <person name="Frohlich T."/>
            <person name="Geiler-Samerotte K.A."/>
            <person name="Gerlach D."/>
            <person name="Hatcher P."/>
            <person name="Jogdeo S."/>
            <person name="Krijgsveld J."/>
            <person name="Kriventseva E.V."/>
            <person name="Kultz D."/>
            <person name="Laforsch C."/>
            <person name="Lindquist E."/>
            <person name="Lopez J."/>
            <person name="Manak J.R."/>
            <person name="Muller J."/>
            <person name="Pangilinan J."/>
            <person name="Patwardhan R.P."/>
            <person name="Pitluck S."/>
            <person name="Pritham E.J."/>
            <person name="Rechtsteiner A."/>
            <person name="Rho M."/>
            <person name="Rogozin I.B."/>
            <person name="Sakarya O."/>
            <person name="Salamov A."/>
            <person name="Schaack S."/>
            <person name="Shapiro H."/>
            <person name="Shiga Y."/>
            <person name="Skalitzky C."/>
            <person name="Smith Z."/>
            <person name="Souvorov A."/>
            <person name="Sung W."/>
            <person name="Tang Z."/>
            <person name="Tsuchiya D."/>
            <person name="Tu H."/>
            <person name="Vos H."/>
            <person name="Wang M."/>
            <person name="Wolf Y.I."/>
            <person name="Yamagata H."/>
            <person name="Yamada T."/>
            <person name="Ye Y."/>
            <person name="Shaw J.R."/>
            <person name="Andrews J."/>
            <person name="Crease T.J."/>
            <person name="Tang H."/>
            <person name="Lucas S.M."/>
            <person name="Robertson H.M."/>
            <person name="Bork P."/>
            <person name="Koonin E.V."/>
            <person name="Zdobnov E.M."/>
            <person name="Grigoriev I.V."/>
            <person name="Lynch M."/>
            <person name="Boore J.L."/>
        </authorList>
    </citation>
    <scope>NUCLEOTIDE SEQUENCE [LARGE SCALE GENOMIC DNA]</scope>
</reference>